<evidence type="ECO:0000256" key="1">
    <source>
        <dbReference type="SAM" id="Phobius"/>
    </source>
</evidence>
<keyword evidence="1" id="KW-0472">Membrane</keyword>
<keyword evidence="1" id="KW-0812">Transmembrane</keyword>
<protein>
    <submittedName>
        <fullName evidence="2">Uncharacterized protein</fullName>
    </submittedName>
</protein>
<accession>A0A382USA4</accession>
<organism evidence="2">
    <name type="scientific">marine metagenome</name>
    <dbReference type="NCBI Taxonomy" id="408172"/>
    <lineage>
        <taxon>unclassified sequences</taxon>
        <taxon>metagenomes</taxon>
        <taxon>ecological metagenomes</taxon>
    </lineage>
</organism>
<dbReference type="AlphaFoldDB" id="A0A382USA4"/>
<keyword evidence="1" id="KW-1133">Transmembrane helix</keyword>
<feature type="transmembrane region" description="Helical" evidence="1">
    <location>
        <begin position="20"/>
        <end position="41"/>
    </location>
</feature>
<reference evidence="2" key="1">
    <citation type="submission" date="2018-05" db="EMBL/GenBank/DDBJ databases">
        <authorList>
            <person name="Lanie J.A."/>
            <person name="Ng W.-L."/>
            <person name="Kazmierczak K.M."/>
            <person name="Andrzejewski T.M."/>
            <person name="Davidsen T.M."/>
            <person name="Wayne K.J."/>
            <person name="Tettelin H."/>
            <person name="Glass J.I."/>
            <person name="Rusch D."/>
            <person name="Podicherti R."/>
            <person name="Tsui H.-C.T."/>
            <person name="Winkler M.E."/>
        </authorList>
    </citation>
    <scope>NUCLEOTIDE SEQUENCE</scope>
</reference>
<gene>
    <name evidence="2" type="ORF">METZ01_LOCUS389432</name>
</gene>
<name>A0A382USA4_9ZZZZ</name>
<proteinExistence type="predicted"/>
<sequence>MSHYDPLTKTVRTIRSAKLVTAAQTLAVVSFASCSTLLFALQPSLGSDQKHPDMRLFFQSLSPDDAVATYFERFDIEGFVADSNGGRWMVSEDDLTLVGDRIEPLVWLPSQRAFWFGWYAQFPNTRLVH</sequence>
<dbReference type="EMBL" id="UINC01146067">
    <property type="protein sequence ID" value="SVD36578.1"/>
    <property type="molecule type" value="Genomic_DNA"/>
</dbReference>
<evidence type="ECO:0000313" key="2">
    <source>
        <dbReference type="EMBL" id="SVD36578.1"/>
    </source>
</evidence>